<proteinExistence type="evidence at transcript level"/>
<name>Q5EJW9_PEA</name>
<feature type="non-terminal residue" evidence="1">
    <location>
        <position position="114"/>
    </location>
</feature>
<reference evidence="2" key="2">
    <citation type="journal article" date="2007" name="Plant J.">
        <title>Heterotrimeric G-protein complex and G-protein-coupled receptor from a legume (Pisum sativum): role in salinity and heat stress and cross-talk with phospholipase C.</title>
        <authorList>
            <person name="Misra S."/>
            <person name="Wu Y."/>
            <person name="Venkataraman G."/>
            <person name="Sopory S.K."/>
            <person name="Tuteja N."/>
        </authorList>
    </citation>
    <scope>NUCLEOTIDE SEQUENCE</scope>
</reference>
<organism evidence="1">
    <name type="scientific">Pisum sativum</name>
    <name type="common">Garden pea</name>
    <name type="synonym">Lathyrus oleraceus</name>
    <dbReference type="NCBI Taxonomy" id="3888"/>
    <lineage>
        <taxon>Eukaryota</taxon>
        <taxon>Viridiplantae</taxon>
        <taxon>Streptophyta</taxon>
        <taxon>Embryophyta</taxon>
        <taxon>Tracheophyta</taxon>
        <taxon>Spermatophyta</taxon>
        <taxon>Magnoliopsida</taxon>
        <taxon>eudicotyledons</taxon>
        <taxon>Gunneridae</taxon>
        <taxon>Pentapetalae</taxon>
        <taxon>rosids</taxon>
        <taxon>fabids</taxon>
        <taxon>Fabales</taxon>
        <taxon>Fabaceae</taxon>
        <taxon>Papilionoideae</taxon>
        <taxon>50 kb inversion clade</taxon>
        <taxon>NPAAA clade</taxon>
        <taxon>Hologalegina</taxon>
        <taxon>IRL clade</taxon>
        <taxon>Fabeae</taxon>
        <taxon>Lathyrus</taxon>
    </lineage>
</organism>
<sequence>MRLFNVVYSRESVSTLGGGKHRILLCTILCCQEVARLEKERSACAIDIVSLIVHPLLSVISRGHTLLARAPLACGSKLGFLGNWQARTETTWTCLLLRDGDFGNEANLMVCLIV</sequence>
<protein>
    <submittedName>
        <fullName evidence="1">G-gamma 1 subunit protein</fullName>
    </submittedName>
    <submittedName>
        <fullName evidence="2">G-protein gamma 1 subunit</fullName>
    </submittedName>
</protein>
<accession>Q5EJW9</accession>
<gene>
    <name evidence="1" type="primary">PGG1</name>
</gene>
<evidence type="ECO:0000313" key="1">
    <source>
        <dbReference type="EMBL" id="AAW72812.1"/>
    </source>
</evidence>
<dbReference type="EMBL" id="DQ010315">
    <property type="protein sequence ID" value="AAY30369.1"/>
    <property type="molecule type" value="mRNA"/>
</dbReference>
<dbReference type="EMBL" id="AY876934">
    <property type="protein sequence ID" value="AAW72812.1"/>
    <property type="molecule type" value="mRNA"/>
</dbReference>
<dbReference type="AlphaFoldDB" id="Q5EJW9"/>
<reference evidence="1" key="1">
    <citation type="submission" date="2005-01" db="EMBL/GenBank/DDBJ databases">
        <title>Cloning and characterization of pea G-gamma 1 subunit (PGG1).</title>
        <authorList>
            <person name="Misra S."/>
            <person name="Tuteja N."/>
        </authorList>
    </citation>
    <scope>NUCLEOTIDE SEQUENCE</scope>
</reference>
<evidence type="ECO:0000313" key="2">
    <source>
        <dbReference type="EMBL" id="AAY30369.1"/>
    </source>
</evidence>